<dbReference type="Gene3D" id="3.40.50.1110">
    <property type="entry name" value="SGNH hydrolase"/>
    <property type="match status" value="1"/>
</dbReference>
<dbReference type="EMBL" id="AQHR01000001">
    <property type="protein sequence ID" value="EON79458.1"/>
    <property type="molecule type" value="Genomic_DNA"/>
</dbReference>
<dbReference type="SUPFAM" id="SSF52266">
    <property type="entry name" value="SGNH hydrolase"/>
    <property type="match status" value="1"/>
</dbReference>
<protein>
    <recommendedName>
        <fullName evidence="4">Lipolytic enzyme, G-D-S-L</fullName>
    </recommendedName>
</protein>
<evidence type="ECO:0000256" key="1">
    <source>
        <dbReference type="SAM" id="SignalP"/>
    </source>
</evidence>
<name>R7ZZI2_9BACT</name>
<sequence length="488" mass="51164">MKTIIKSIFVVLLALAAACNYDFPETPVVEPSAGQADFTKMVTLGSSITAGVMDGALYNRSQQNSFAVILARQMQEVGGGPFNVPEINAEVGFFGPGPGGISLGRLILRANPTTGTILPDPIVPGNPITPFTGNKAALNNFGVNRISLGTALIPETGNINQPNHPAFNAEYARFASNPGSSTLVGDAAAALANGGTFFTFWLGKNDVLGYALTGASNPSILTSDADFASRYSLALGAMLQANPEAKGAVANIPNINVLPYFTLIPWNALPLTSAQLPLANAAYQAYNQGLDQALAGNFITAEERNLRRISFQVGANGFVMSDETLTDLSAFGLPSIRKSNANDRATLPLAQVLGTTVGGNPLNIVGLTIPVGDEYVLIPSEIAEISQKINTFNTIIANAVQAQSTRLVLVDIHNLLNRVLQGQINAGGVALTASIVPPAGGFSVDGVHPNARASAFIANHFIEVINEKWGSTIPKVNPNEFMGNDLPR</sequence>
<gene>
    <name evidence="2" type="ORF">ADIS_0025</name>
</gene>
<feature type="signal peptide" evidence="1">
    <location>
        <begin position="1"/>
        <end position="22"/>
    </location>
</feature>
<accession>R7ZZI2</accession>
<comment type="caution">
    <text evidence="2">The sequence shown here is derived from an EMBL/GenBank/DDBJ whole genome shotgun (WGS) entry which is preliminary data.</text>
</comment>
<feature type="chain" id="PRO_5004462067" description="Lipolytic enzyme, G-D-S-L" evidence="1">
    <location>
        <begin position="23"/>
        <end position="488"/>
    </location>
</feature>
<dbReference type="AlphaFoldDB" id="R7ZZI2"/>
<evidence type="ECO:0000313" key="3">
    <source>
        <dbReference type="Proteomes" id="UP000013909"/>
    </source>
</evidence>
<evidence type="ECO:0008006" key="4">
    <source>
        <dbReference type="Google" id="ProtNLM"/>
    </source>
</evidence>
<dbReference type="RefSeq" id="WP_010852180.1">
    <property type="nucleotide sequence ID" value="NZ_AQHR01000001.1"/>
</dbReference>
<dbReference type="PATRIC" id="fig|1288963.3.peg.25"/>
<organism evidence="2 3">
    <name type="scientific">Lunatimonas lonarensis</name>
    <dbReference type="NCBI Taxonomy" id="1232681"/>
    <lineage>
        <taxon>Bacteria</taxon>
        <taxon>Pseudomonadati</taxon>
        <taxon>Bacteroidota</taxon>
        <taxon>Cytophagia</taxon>
        <taxon>Cytophagales</taxon>
        <taxon>Cyclobacteriaceae</taxon>
    </lineage>
</organism>
<proteinExistence type="predicted"/>
<dbReference type="Proteomes" id="UP000013909">
    <property type="component" value="Unassembled WGS sequence"/>
</dbReference>
<dbReference type="PROSITE" id="PS51257">
    <property type="entry name" value="PROKAR_LIPOPROTEIN"/>
    <property type="match status" value="1"/>
</dbReference>
<keyword evidence="3" id="KW-1185">Reference proteome</keyword>
<keyword evidence="1" id="KW-0732">Signal</keyword>
<evidence type="ECO:0000313" key="2">
    <source>
        <dbReference type="EMBL" id="EON79458.1"/>
    </source>
</evidence>
<reference evidence="2 3" key="1">
    <citation type="submission" date="2013-02" db="EMBL/GenBank/DDBJ databases">
        <title>A novel strain isolated from Lonar lake, Maharashtra, India.</title>
        <authorList>
            <person name="Singh A."/>
        </authorList>
    </citation>
    <scope>NUCLEOTIDE SEQUENCE [LARGE SCALE GENOMIC DNA]</scope>
    <source>
        <strain evidence="2 3">AK24</strain>
    </source>
</reference>
<dbReference type="InterPro" id="IPR036514">
    <property type="entry name" value="SGNH_hydro_sf"/>
</dbReference>
<dbReference type="OrthoDB" id="9764164at2"/>
<dbReference type="STRING" id="1232681.ADIS_0025"/>
<dbReference type="GO" id="GO:0016788">
    <property type="term" value="F:hydrolase activity, acting on ester bonds"/>
    <property type="evidence" value="ECO:0007669"/>
    <property type="project" value="UniProtKB-ARBA"/>
</dbReference>